<evidence type="ECO:0000313" key="1">
    <source>
        <dbReference type="EMBL" id="SER61016.1"/>
    </source>
</evidence>
<dbReference type="PRINTS" id="PR00413">
    <property type="entry name" value="HADHALOGNASE"/>
</dbReference>
<dbReference type="InterPro" id="IPR041492">
    <property type="entry name" value="HAD_2"/>
</dbReference>
<dbReference type="NCBIfam" id="NF009804">
    <property type="entry name" value="PRK13288.1"/>
    <property type="match status" value="1"/>
</dbReference>
<reference evidence="1 2" key="1">
    <citation type="submission" date="2016-10" db="EMBL/GenBank/DDBJ databases">
        <authorList>
            <person name="de Groot N.N."/>
        </authorList>
    </citation>
    <scope>NUCLEOTIDE SEQUENCE [LARGE SCALE GENOMIC DNA]</scope>
    <source>
        <strain evidence="1 2">DSM 13760</strain>
    </source>
</reference>
<keyword evidence="2" id="KW-1185">Reference proteome</keyword>
<dbReference type="SUPFAM" id="SSF56784">
    <property type="entry name" value="HAD-like"/>
    <property type="match status" value="1"/>
</dbReference>
<dbReference type="Pfam" id="PF13419">
    <property type="entry name" value="HAD_2"/>
    <property type="match status" value="1"/>
</dbReference>
<dbReference type="PANTHER" id="PTHR43434">
    <property type="entry name" value="PHOSPHOGLYCOLATE PHOSPHATASE"/>
    <property type="match status" value="1"/>
</dbReference>
<dbReference type="InterPro" id="IPR023198">
    <property type="entry name" value="PGP-like_dom2"/>
</dbReference>
<dbReference type="Proteomes" id="UP000198948">
    <property type="component" value="Unassembled WGS sequence"/>
</dbReference>
<dbReference type="EMBL" id="FOHA01000002">
    <property type="protein sequence ID" value="SER61016.1"/>
    <property type="molecule type" value="Genomic_DNA"/>
</dbReference>
<dbReference type="SFLD" id="SFLDS00003">
    <property type="entry name" value="Haloacid_Dehalogenase"/>
    <property type="match status" value="1"/>
</dbReference>
<dbReference type="FunFam" id="3.40.50.1000:FF:000022">
    <property type="entry name" value="Phosphoglycolate phosphatase"/>
    <property type="match status" value="1"/>
</dbReference>
<dbReference type="SFLD" id="SFLDG01129">
    <property type="entry name" value="C1.5:_HAD__Beta-PGM__Phosphata"/>
    <property type="match status" value="1"/>
</dbReference>
<dbReference type="InterPro" id="IPR006439">
    <property type="entry name" value="HAD-SF_hydro_IA"/>
</dbReference>
<evidence type="ECO:0000313" key="2">
    <source>
        <dbReference type="Proteomes" id="UP000198948"/>
    </source>
</evidence>
<dbReference type="RefSeq" id="WP_177165651.1">
    <property type="nucleotide sequence ID" value="NZ_FOHA01000002.1"/>
</dbReference>
<sequence length="213" mass="23879">MKIDTILFDFDGTVANTNQLITQSHLAVLNQYYPGQYTEKDVIPFNGPSLEETYGTLNPAQKEEMIATFREYNLENHDQLIDHFPGVLEGLEQLKLAGFKLVIVSMKLSQIVKKGMEQLNMTHLFDGVVGKEMTTKHKPHPEPLRLAAELVGSQLENCIMVGDSPQDIMAGKNAEIPAVLVGWCEKDVSVMKQYQPDLVIDSMNDLIDFVAKK</sequence>
<name>A0A1H9QKH2_9LACT</name>
<dbReference type="InterPro" id="IPR050155">
    <property type="entry name" value="HAD-like_hydrolase_sf"/>
</dbReference>
<dbReference type="NCBIfam" id="TIGR01549">
    <property type="entry name" value="HAD-SF-IA-v1"/>
    <property type="match status" value="1"/>
</dbReference>
<dbReference type="STRING" id="142588.SAMN04488559_102142"/>
<dbReference type="AlphaFoldDB" id="A0A1H9QKH2"/>
<dbReference type="GO" id="GO:0008967">
    <property type="term" value="F:phosphoglycolate phosphatase activity"/>
    <property type="evidence" value="ECO:0007669"/>
    <property type="project" value="TreeGrafter"/>
</dbReference>
<accession>A0A1H9QKH2</accession>
<dbReference type="GO" id="GO:0006281">
    <property type="term" value="P:DNA repair"/>
    <property type="evidence" value="ECO:0007669"/>
    <property type="project" value="TreeGrafter"/>
</dbReference>
<dbReference type="GO" id="GO:0005829">
    <property type="term" value="C:cytosol"/>
    <property type="evidence" value="ECO:0007669"/>
    <property type="project" value="TreeGrafter"/>
</dbReference>
<proteinExistence type="predicted"/>
<protein>
    <submittedName>
        <fullName evidence="1">Pyrophosphatase PpaX</fullName>
    </submittedName>
</protein>
<dbReference type="SFLD" id="SFLDG01135">
    <property type="entry name" value="C1.5.6:_HAD__Beta-PGM__Phospha"/>
    <property type="match status" value="1"/>
</dbReference>
<organism evidence="1 2">
    <name type="scientific">Isobaculum melis</name>
    <dbReference type="NCBI Taxonomy" id="142588"/>
    <lineage>
        <taxon>Bacteria</taxon>
        <taxon>Bacillati</taxon>
        <taxon>Bacillota</taxon>
        <taxon>Bacilli</taxon>
        <taxon>Lactobacillales</taxon>
        <taxon>Carnobacteriaceae</taxon>
        <taxon>Isobaculum</taxon>
    </lineage>
</organism>
<dbReference type="Gene3D" id="1.10.150.240">
    <property type="entry name" value="Putative phosphatase, domain 2"/>
    <property type="match status" value="1"/>
</dbReference>
<dbReference type="PANTHER" id="PTHR43434:SF26">
    <property type="entry name" value="PYROPHOSPHATASE PPAX"/>
    <property type="match status" value="1"/>
</dbReference>
<dbReference type="Gene3D" id="3.40.50.1000">
    <property type="entry name" value="HAD superfamily/HAD-like"/>
    <property type="match status" value="1"/>
</dbReference>
<dbReference type="InterPro" id="IPR023214">
    <property type="entry name" value="HAD_sf"/>
</dbReference>
<gene>
    <name evidence="1" type="ORF">SAMN04488559_102142</name>
</gene>
<dbReference type="InterPro" id="IPR036412">
    <property type="entry name" value="HAD-like_sf"/>
</dbReference>